<dbReference type="EMBL" id="BAAAYX010000003">
    <property type="protein sequence ID" value="GAA3698221.1"/>
    <property type="molecule type" value="Genomic_DNA"/>
</dbReference>
<dbReference type="CDD" id="cd06848">
    <property type="entry name" value="GCS_H"/>
    <property type="match status" value="1"/>
</dbReference>
<evidence type="ECO:0000313" key="6">
    <source>
        <dbReference type="Proteomes" id="UP001500051"/>
    </source>
</evidence>
<dbReference type="InterPro" id="IPR000089">
    <property type="entry name" value="Biotin_lipoyl"/>
</dbReference>
<dbReference type="SUPFAM" id="SSF51230">
    <property type="entry name" value="Single hybrid motif"/>
    <property type="match status" value="1"/>
</dbReference>
<evidence type="ECO:0000259" key="4">
    <source>
        <dbReference type="PROSITE" id="PS50968"/>
    </source>
</evidence>
<dbReference type="InterPro" id="IPR017453">
    <property type="entry name" value="GCV_H_sub"/>
</dbReference>
<sequence length="128" mass="13642">MPDYPEDLKYTSEHEWVRSGNGATVRVGITEYAAEQLGDIVFVTPPSVGEDVAAGDACGELESTKSVSDIFCPVTGVVSAVNPLLEANPETINADPYGDGWLFELEIASEADLDDLLDADAYAEEVEA</sequence>
<dbReference type="Pfam" id="PF01597">
    <property type="entry name" value="GCV_H"/>
    <property type="match status" value="1"/>
</dbReference>
<dbReference type="NCBIfam" id="TIGR00527">
    <property type="entry name" value="gcvH"/>
    <property type="match status" value="1"/>
</dbReference>
<protein>
    <recommendedName>
        <fullName evidence="3">Glycine cleavage system H protein</fullName>
    </recommendedName>
</protein>
<evidence type="ECO:0000256" key="1">
    <source>
        <dbReference type="ARBA" id="ARBA00009249"/>
    </source>
</evidence>
<dbReference type="PROSITE" id="PS00189">
    <property type="entry name" value="LIPOYL"/>
    <property type="match status" value="1"/>
</dbReference>
<name>A0ABP7CYN5_9ACTN</name>
<dbReference type="InterPro" id="IPR002930">
    <property type="entry name" value="GCV_H"/>
</dbReference>
<feature type="modified residue" description="N6-lipoyllysine" evidence="3">
    <location>
        <position position="65"/>
    </location>
</feature>
<comment type="cofactor">
    <cofactor evidence="3">
        <name>(R)-lipoate</name>
        <dbReference type="ChEBI" id="CHEBI:83088"/>
    </cofactor>
    <text evidence="3">Binds 1 lipoyl cofactor covalently.</text>
</comment>
<evidence type="ECO:0000256" key="2">
    <source>
        <dbReference type="ARBA" id="ARBA00022823"/>
    </source>
</evidence>
<dbReference type="NCBIfam" id="NF002270">
    <property type="entry name" value="PRK01202.1"/>
    <property type="match status" value="1"/>
</dbReference>
<proteinExistence type="inferred from homology"/>
<reference evidence="6" key="1">
    <citation type="journal article" date="2019" name="Int. J. Syst. Evol. Microbiol.">
        <title>The Global Catalogue of Microorganisms (GCM) 10K type strain sequencing project: providing services to taxonomists for standard genome sequencing and annotation.</title>
        <authorList>
            <consortium name="The Broad Institute Genomics Platform"/>
            <consortium name="The Broad Institute Genome Sequencing Center for Infectious Disease"/>
            <person name="Wu L."/>
            <person name="Ma J."/>
        </authorList>
    </citation>
    <scope>NUCLEOTIDE SEQUENCE [LARGE SCALE GENOMIC DNA]</scope>
    <source>
        <strain evidence="6">JCM 16548</strain>
    </source>
</reference>
<dbReference type="PROSITE" id="PS50968">
    <property type="entry name" value="BIOTINYL_LIPOYL"/>
    <property type="match status" value="1"/>
</dbReference>
<comment type="subunit">
    <text evidence="3">The glycine cleavage system is composed of four proteins: P, T, L and H.</text>
</comment>
<keyword evidence="6" id="KW-1185">Reference proteome</keyword>
<organism evidence="5 6">
    <name type="scientific">Microlunatus aurantiacus</name>
    <dbReference type="NCBI Taxonomy" id="446786"/>
    <lineage>
        <taxon>Bacteria</taxon>
        <taxon>Bacillati</taxon>
        <taxon>Actinomycetota</taxon>
        <taxon>Actinomycetes</taxon>
        <taxon>Propionibacteriales</taxon>
        <taxon>Propionibacteriaceae</taxon>
        <taxon>Microlunatus</taxon>
    </lineage>
</organism>
<dbReference type="RefSeq" id="WP_344811504.1">
    <property type="nucleotide sequence ID" value="NZ_BAAAYX010000003.1"/>
</dbReference>
<comment type="function">
    <text evidence="3">The glycine cleavage system catalyzes the degradation of glycine. The H protein shuttles the methylamine group of glycine from the P protein to the T protein.</text>
</comment>
<dbReference type="InterPro" id="IPR011053">
    <property type="entry name" value="Single_hybrid_motif"/>
</dbReference>
<evidence type="ECO:0000256" key="3">
    <source>
        <dbReference type="HAMAP-Rule" id="MF_00272"/>
    </source>
</evidence>
<comment type="caution">
    <text evidence="5">The sequence shown here is derived from an EMBL/GenBank/DDBJ whole genome shotgun (WGS) entry which is preliminary data.</text>
</comment>
<dbReference type="HAMAP" id="MF_00272">
    <property type="entry name" value="GcvH"/>
    <property type="match status" value="1"/>
</dbReference>
<gene>
    <name evidence="3 5" type="primary">gcvH</name>
    <name evidence="5" type="ORF">GCM10022204_13120</name>
</gene>
<keyword evidence="2 3" id="KW-0450">Lipoyl</keyword>
<feature type="domain" description="Lipoyl-binding" evidence="4">
    <location>
        <begin position="24"/>
        <end position="106"/>
    </location>
</feature>
<accession>A0ABP7CYN5</accession>
<dbReference type="PANTHER" id="PTHR11715:SF3">
    <property type="entry name" value="GLYCINE CLEAVAGE SYSTEM H PROTEIN-RELATED"/>
    <property type="match status" value="1"/>
</dbReference>
<comment type="similarity">
    <text evidence="1 3">Belongs to the GcvH family.</text>
</comment>
<dbReference type="InterPro" id="IPR033753">
    <property type="entry name" value="GCV_H/Fam206"/>
</dbReference>
<dbReference type="Gene3D" id="2.40.50.100">
    <property type="match status" value="1"/>
</dbReference>
<evidence type="ECO:0000313" key="5">
    <source>
        <dbReference type="EMBL" id="GAA3698221.1"/>
    </source>
</evidence>
<dbReference type="InterPro" id="IPR003016">
    <property type="entry name" value="2-oxoA_DH_lipoyl-BS"/>
</dbReference>
<dbReference type="Proteomes" id="UP001500051">
    <property type="component" value="Unassembled WGS sequence"/>
</dbReference>
<dbReference type="PANTHER" id="PTHR11715">
    <property type="entry name" value="GLYCINE CLEAVAGE SYSTEM H PROTEIN"/>
    <property type="match status" value="1"/>
</dbReference>